<protein>
    <submittedName>
        <fullName evidence="1">Uncharacterized protein</fullName>
    </submittedName>
</protein>
<evidence type="ECO:0000313" key="2">
    <source>
        <dbReference type="Proteomes" id="UP000887159"/>
    </source>
</evidence>
<dbReference type="EMBL" id="BMAU01021382">
    <property type="protein sequence ID" value="GFY27932.1"/>
    <property type="molecule type" value="Genomic_DNA"/>
</dbReference>
<gene>
    <name evidence="1" type="ORF">TNCV_4562861</name>
</gene>
<reference evidence="1" key="1">
    <citation type="submission" date="2020-08" db="EMBL/GenBank/DDBJ databases">
        <title>Multicomponent nature underlies the extraordinary mechanical properties of spider dragline silk.</title>
        <authorList>
            <person name="Kono N."/>
            <person name="Nakamura H."/>
            <person name="Mori M."/>
            <person name="Yoshida Y."/>
            <person name="Ohtoshi R."/>
            <person name="Malay A.D."/>
            <person name="Moran D.A.P."/>
            <person name="Tomita M."/>
            <person name="Numata K."/>
            <person name="Arakawa K."/>
        </authorList>
    </citation>
    <scope>NUCLEOTIDE SEQUENCE</scope>
</reference>
<organism evidence="1 2">
    <name type="scientific">Trichonephila clavipes</name>
    <name type="common">Golden silk orbweaver</name>
    <name type="synonym">Nephila clavipes</name>
    <dbReference type="NCBI Taxonomy" id="2585209"/>
    <lineage>
        <taxon>Eukaryota</taxon>
        <taxon>Metazoa</taxon>
        <taxon>Ecdysozoa</taxon>
        <taxon>Arthropoda</taxon>
        <taxon>Chelicerata</taxon>
        <taxon>Arachnida</taxon>
        <taxon>Araneae</taxon>
        <taxon>Araneomorphae</taxon>
        <taxon>Entelegynae</taxon>
        <taxon>Araneoidea</taxon>
        <taxon>Nephilidae</taxon>
        <taxon>Trichonephila</taxon>
    </lineage>
</organism>
<evidence type="ECO:0000313" key="1">
    <source>
        <dbReference type="EMBL" id="GFY27932.1"/>
    </source>
</evidence>
<name>A0A8X7BEX4_TRICX</name>
<dbReference type="AlphaFoldDB" id="A0A8X7BEX4"/>
<keyword evidence="2" id="KW-1185">Reference proteome</keyword>
<sequence length="98" mass="10959">MTIRLPCPCGLVAKVTDSWPVCHEFGSSTAEDSPCRALMHVKSVEAQMFSRWWGESTPSFPEDTAMPSSGLEPEPTRLQTEYRNHHTWWGGSVAHLSL</sequence>
<comment type="caution">
    <text evidence="1">The sequence shown here is derived from an EMBL/GenBank/DDBJ whole genome shotgun (WGS) entry which is preliminary data.</text>
</comment>
<dbReference type="Proteomes" id="UP000887159">
    <property type="component" value="Unassembled WGS sequence"/>
</dbReference>
<proteinExistence type="predicted"/>
<accession>A0A8X7BEX4</accession>